<evidence type="ECO:0000256" key="2">
    <source>
        <dbReference type="ARBA" id="ARBA00012722"/>
    </source>
</evidence>
<dbReference type="InterPro" id="IPR001357">
    <property type="entry name" value="BRCT_dom"/>
</dbReference>
<dbReference type="GO" id="GO:0006260">
    <property type="term" value="P:DNA replication"/>
    <property type="evidence" value="ECO:0007669"/>
    <property type="project" value="UniProtKB-KW"/>
</dbReference>
<feature type="binding site" evidence="14">
    <location>
        <begin position="83"/>
        <end position="84"/>
    </location>
    <ligand>
        <name>NAD(+)</name>
        <dbReference type="ChEBI" id="CHEBI:57540"/>
    </ligand>
</feature>
<dbReference type="InterPro" id="IPR018239">
    <property type="entry name" value="DNA_ligase_AS"/>
</dbReference>
<dbReference type="Proteomes" id="UP000231503">
    <property type="component" value="Unassembled WGS sequence"/>
</dbReference>
<feature type="binding site" evidence="14">
    <location>
        <position position="118"/>
    </location>
    <ligand>
        <name>NAD(+)</name>
        <dbReference type="ChEBI" id="CHEBI:57540"/>
    </ligand>
</feature>
<feature type="binding site" evidence="14">
    <location>
        <position position="322"/>
    </location>
    <ligand>
        <name>NAD(+)</name>
        <dbReference type="ChEBI" id="CHEBI:57540"/>
    </ligand>
</feature>
<dbReference type="PANTHER" id="PTHR23389">
    <property type="entry name" value="CHROMOSOME TRANSMISSION FIDELITY FACTOR 18"/>
    <property type="match status" value="1"/>
</dbReference>
<dbReference type="Gene3D" id="2.40.50.140">
    <property type="entry name" value="Nucleic acid-binding proteins"/>
    <property type="match status" value="1"/>
</dbReference>
<proteinExistence type="inferred from homology"/>
<evidence type="ECO:0000256" key="11">
    <source>
        <dbReference type="ARBA" id="ARBA00023204"/>
    </source>
</evidence>
<evidence type="ECO:0000256" key="7">
    <source>
        <dbReference type="ARBA" id="ARBA00022763"/>
    </source>
</evidence>
<name>A0A2H0TDP9_9BACT</name>
<feature type="domain" description="BRCT" evidence="16">
    <location>
        <begin position="593"/>
        <end position="670"/>
    </location>
</feature>
<dbReference type="InterPro" id="IPR013840">
    <property type="entry name" value="DNAligase_N"/>
</dbReference>
<evidence type="ECO:0000256" key="15">
    <source>
        <dbReference type="RuleBase" id="RU000618"/>
    </source>
</evidence>
<keyword evidence="14" id="KW-0464">Manganese</keyword>
<dbReference type="FunFam" id="1.10.150.20:FF:000007">
    <property type="entry name" value="DNA ligase"/>
    <property type="match status" value="1"/>
</dbReference>
<dbReference type="InterPro" id="IPR041663">
    <property type="entry name" value="DisA/LigA_HHH"/>
</dbReference>
<evidence type="ECO:0000259" key="16">
    <source>
        <dbReference type="PROSITE" id="PS50172"/>
    </source>
</evidence>
<dbReference type="InterPro" id="IPR013839">
    <property type="entry name" value="DNAligase_adenylation"/>
</dbReference>
<comment type="similarity">
    <text evidence="13 14">Belongs to the NAD-dependent DNA ligase family. LigA subfamily.</text>
</comment>
<evidence type="ECO:0000256" key="10">
    <source>
        <dbReference type="ARBA" id="ARBA00023027"/>
    </source>
</evidence>
<dbReference type="SMART" id="SM00292">
    <property type="entry name" value="BRCT"/>
    <property type="match status" value="1"/>
</dbReference>
<evidence type="ECO:0000256" key="3">
    <source>
        <dbReference type="ARBA" id="ARBA00013308"/>
    </source>
</evidence>
<accession>A0A2H0TDP9</accession>
<feature type="binding site" evidence="14">
    <location>
        <position position="141"/>
    </location>
    <ligand>
        <name>NAD(+)</name>
        <dbReference type="ChEBI" id="CHEBI:57540"/>
    </ligand>
</feature>
<dbReference type="PIRSF" id="PIRSF001604">
    <property type="entry name" value="LigA"/>
    <property type="match status" value="1"/>
</dbReference>
<dbReference type="SUPFAM" id="SSF47781">
    <property type="entry name" value="RuvA domain 2-like"/>
    <property type="match status" value="1"/>
</dbReference>
<comment type="caution">
    <text evidence="14">Lacks conserved residue(s) required for the propagation of feature annotation.</text>
</comment>
<dbReference type="AlphaFoldDB" id="A0A2H0TDP9"/>
<dbReference type="SUPFAM" id="SSF50249">
    <property type="entry name" value="Nucleic acid-binding proteins"/>
    <property type="match status" value="1"/>
</dbReference>
<keyword evidence="10 14" id="KW-0520">NAD</keyword>
<dbReference type="Pfam" id="PF03120">
    <property type="entry name" value="OB_DNA_ligase"/>
    <property type="match status" value="1"/>
</dbReference>
<dbReference type="HAMAP" id="MF_01588">
    <property type="entry name" value="DNA_ligase_A"/>
    <property type="match status" value="1"/>
</dbReference>
<evidence type="ECO:0000256" key="9">
    <source>
        <dbReference type="ARBA" id="ARBA00022842"/>
    </source>
</evidence>
<comment type="cofactor">
    <cofactor evidence="14">
        <name>Mg(2+)</name>
        <dbReference type="ChEBI" id="CHEBI:18420"/>
    </cofactor>
    <cofactor evidence="14">
        <name>Mn(2+)</name>
        <dbReference type="ChEBI" id="CHEBI:29035"/>
    </cofactor>
</comment>
<dbReference type="InterPro" id="IPR003583">
    <property type="entry name" value="Hlx-hairpin-Hlx_DNA-bd_motif"/>
</dbReference>
<evidence type="ECO:0000256" key="14">
    <source>
        <dbReference type="HAMAP-Rule" id="MF_01588"/>
    </source>
</evidence>
<dbReference type="NCBIfam" id="TIGR00575">
    <property type="entry name" value="dnlj"/>
    <property type="match status" value="1"/>
</dbReference>
<dbReference type="EMBL" id="PFCO01000004">
    <property type="protein sequence ID" value="PIR69666.1"/>
    <property type="molecule type" value="Genomic_DNA"/>
</dbReference>
<dbReference type="Gene3D" id="3.30.470.30">
    <property type="entry name" value="DNA ligase/mRNA capping enzyme"/>
    <property type="match status" value="1"/>
</dbReference>
<dbReference type="NCBIfam" id="NF005932">
    <property type="entry name" value="PRK07956.1"/>
    <property type="match status" value="1"/>
</dbReference>
<dbReference type="CDD" id="cd00114">
    <property type="entry name" value="LIGANc"/>
    <property type="match status" value="1"/>
</dbReference>
<evidence type="ECO:0000256" key="8">
    <source>
        <dbReference type="ARBA" id="ARBA00022833"/>
    </source>
</evidence>
<comment type="catalytic activity">
    <reaction evidence="12 14 15">
        <text>NAD(+) + (deoxyribonucleotide)n-3'-hydroxyl + 5'-phospho-(deoxyribonucleotide)m = (deoxyribonucleotide)n+m + AMP + beta-nicotinamide D-nucleotide.</text>
        <dbReference type="EC" id="6.5.1.2"/>
    </reaction>
</comment>
<dbReference type="PROSITE" id="PS01055">
    <property type="entry name" value="DNA_LIGASE_N1"/>
    <property type="match status" value="1"/>
</dbReference>
<dbReference type="FunFam" id="3.30.470.30:FF:000001">
    <property type="entry name" value="DNA ligase"/>
    <property type="match status" value="1"/>
</dbReference>
<dbReference type="InterPro" id="IPR012340">
    <property type="entry name" value="NA-bd_OB-fold"/>
</dbReference>
<dbReference type="SUPFAM" id="SSF56091">
    <property type="entry name" value="DNA ligase/mRNA capping enzyme, catalytic domain"/>
    <property type="match status" value="1"/>
</dbReference>
<dbReference type="PROSITE" id="PS01056">
    <property type="entry name" value="DNA_LIGASE_N2"/>
    <property type="match status" value="1"/>
</dbReference>
<dbReference type="GO" id="GO:0003677">
    <property type="term" value="F:DNA binding"/>
    <property type="evidence" value="ECO:0007669"/>
    <property type="project" value="InterPro"/>
</dbReference>
<dbReference type="PROSITE" id="PS50172">
    <property type="entry name" value="BRCT"/>
    <property type="match status" value="1"/>
</dbReference>
<dbReference type="FunFam" id="1.10.150.20:FF:000006">
    <property type="entry name" value="DNA ligase"/>
    <property type="match status" value="1"/>
</dbReference>
<protein>
    <recommendedName>
        <fullName evidence="3 14">DNA ligase</fullName>
        <ecNumber evidence="2 14">6.5.1.2</ecNumber>
    </recommendedName>
    <alternativeName>
        <fullName evidence="14">Polydeoxyribonucleotide synthase [NAD(+)]</fullName>
    </alternativeName>
</protein>
<dbReference type="InterPro" id="IPR010994">
    <property type="entry name" value="RuvA_2-like"/>
</dbReference>
<dbReference type="EC" id="6.5.1.2" evidence="2 14"/>
<feature type="active site" description="N6-AMP-lysine intermediate" evidence="14">
    <location>
        <position position="120"/>
    </location>
</feature>
<keyword evidence="6 14" id="KW-0479">Metal-binding</keyword>
<dbReference type="Gene3D" id="3.40.50.10190">
    <property type="entry name" value="BRCT domain"/>
    <property type="match status" value="1"/>
</dbReference>
<dbReference type="GO" id="GO:0003911">
    <property type="term" value="F:DNA ligase (NAD+) activity"/>
    <property type="evidence" value="ECO:0007669"/>
    <property type="project" value="UniProtKB-UniRule"/>
</dbReference>
<keyword evidence="9 14" id="KW-0460">Magnesium</keyword>
<comment type="caution">
    <text evidence="17">The sequence shown here is derived from an EMBL/GenBank/DDBJ whole genome shotgun (WGS) entry which is preliminary data.</text>
</comment>
<dbReference type="Pfam" id="PF00533">
    <property type="entry name" value="BRCT"/>
    <property type="match status" value="1"/>
</dbReference>
<dbReference type="Pfam" id="PF14520">
    <property type="entry name" value="HHH_5"/>
    <property type="match status" value="1"/>
</dbReference>
<dbReference type="GO" id="GO:0046872">
    <property type="term" value="F:metal ion binding"/>
    <property type="evidence" value="ECO:0007669"/>
    <property type="project" value="UniProtKB-KW"/>
</dbReference>
<dbReference type="Pfam" id="PF01653">
    <property type="entry name" value="DNA_ligase_aden"/>
    <property type="match status" value="1"/>
</dbReference>
<dbReference type="InterPro" id="IPR036420">
    <property type="entry name" value="BRCT_dom_sf"/>
</dbReference>
<dbReference type="SMART" id="SM00278">
    <property type="entry name" value="HhH1"/>
    <property type="match status" value="3"/>
</dbReference>
<feature type="binding site" evidence="14">
    <location>
        <position position="177"/>
    </location>
    <ligand>
        <name>NAD(+)</name>
        <dbReference type="ChEBI" id="CHEBI:57540"/>
    </ligand>
</feature>
<keyword evidence="5 14" id="KW-0235">DNA replication</keyword>
<dbReference type="InterPro" id="IPR001679">
    <property type="entry name" value="DNA_ligase"/>
</dbReference>
<feature type="binding site" evidence="14">
    <location>
        <position position="416"/>
    </location>
    <ligand>
        <name>Zn(2+)</name>
        <dbReference type="ChEBI" id="CHEBI:29105"/>
    </ligand>
</feature>
<sequence length="670" mass="74557">MDRAEAKKRIDKLKKVIEHHRYLYHVLDRQEISDAALDSLKRELKTLEDAFPQFRTPDSPTQRVGGEALKEFKKVAHVSPMFSLEDAFSPQDMHDWLLRVENKLHRTLRKSEQLFYCDLKMDGLAVELAYADGSLVQAATRGDGKIGEDVTQNIKTIEAIPLTLRGDFPKTLILRGEVFLSKKEFERINKEQKKKGAKAYANPRNVAAGSIRQLDPKITARRKLDFFAYGIVGKPNDAAYLKAYPSRSAEYEALRSFGIKTNSHGKALHTIDDVIAFRNEWEKKRGTLPYEIDGIVVTINDNMLYDKLGAVGKARRGSIAYKFAAEEATTVVEDIVVQVGRTGALTPVAHLRPVSVGGVTVSRATLHNEDEIKRLDVRVGDTVIVGRAGDVIPDVREVVKGMRTGKEKHFHMPHTCPVCARTVTKDGAIHRCTNSTCPARHREHLYHFASRAAFDIDGLGPKIIDALLDNGLIQDAPDLFELQEGDVAPLERFGEKSAENLIRAIHKRTTIDLPRFLLGLGILHVGEETAYDLAGHFGSIDAIRSASFKDIESIPNIGGVVAQSIYDWFHDPHHQSVLKKLLKHVTITHYKKTAGTKLKGKTFVLTGTLSSMIRDDAKTRIRDLGGNVSSSVSKETDYVVAGDDPGSKIERAKKLGVKVLTEKEFLKIVG</sequence>
<reference evidence="18" key="1">
    <citation type="submission" date="2017-09" db="EMBL/GenBank/DDBJ databases">
        <title>Depth-based differentiation of microbial function through sediment-hosted aquifers and enrichment of novel symbionts in the deep terrestrial subsurface.</title>
        <authorList>
            <person name="Probst A.J."/>
            <person name="Ladd B."/>
            <person name="Jarett J.K."/>
            <person name="Geller-Mcgrath D.E."/>
            <person name="Sieber C.M.K."/>
            <person name="Emerson J.B."/>
            <person name="Anantharaman K."/>
            <person name="Thomas B.C."/>
            <person name="Malmstrom R."/>
            <person name="Stieglmeier M."/>
            <person name="Klingl A."/>
            <person name="Woyke T."/>
            <person name="Ryan C.M."/>
            <person name="Banfield J.F."/>
        </authorList>
    </citation>
    <scope>NUCLEOTIDE SEQUENCE [LARGE SCALE GENOMIC DNA]</scope>
</reference>
<keyword evidence="4 14" id="KW-0436">Ligase</keyword>
<dbReference type="GO" id="GO:0006281">
    <property type="term" value="P:DNA repair"/>
    <property type="evidence" value="ECO:0007669"/>
    <property type="project" value="UniProtKB-KW"/>
</dbReference>
<dbReference type="FunFam" id="2.40.50.140:FF:000012">
    <property type="entry name" value="DNA ligase"/>
    <property type="match status" value="1"/>
</dbReference>
<feature type="binding site" evidence="14">
    <location>
        <position position="419"/>
    </location>
    <ligand>
        <name>Zn(2+)</name>
        <dbReference type="ChEBI" id="CHEBI:29105"/>
    </ligand>
</feature>
<evidence type="ECO:0000256" key="6">
    <source>
        <dbReference type="ARBA" id="ARBA00022723"/>
    </source>
</evidence>
<evidence type="ECO:0000313" key="17">
    <source>
        <dbReference type="EMBL" id="PIR69666.1"/>
    </source>
</evidence>
<dbReference type="Pfam" id="PF12826">
    <property type="entry name" value="HHH_2"/>
    <property type="match status" value="1"/>
</dbReference>
<comment type="function">
    <text evidence="1 14">DNA ligase that catalyzes the formation of phosphodiester linkages between 5'-phosphoryl and 3'-hydroxyl groups in double-stranded DNA using NAD as a coenzyme and as the energy source for the reaction. It is essential for DNA replication and repair of damaged DNA.</text>
</comment>
<organism evidence="17 18">
    <name type="scientific">Candidatus Niyogibacteria bacterium CG10_big_fil_rev_8_21_14_0_10_46_36</name>
    <dbReference type="NCBI Taxonomy" id="1974726"/>
    <lineage>
        <taxon>Bacteria</taxon>
        <taxon>Candidatus Niyogiibacteriota</taxon>
    </lineage>
</organism>
<dbReference type="Gene3D" id="1.10.287.610">
    <property type="entry name" value="Helix hairpin bin"/>
    <property type="match status" value="1"/>
</dbReference>
<keyword evidence="8 14" id="KW-0862">Zinc</keyword>
<keyword evidence="7 14" id="KW-0227">DNA damage</keyword>
<evidence type="ECO:0000313" key="18">
    <source>
        <dbReference type="Proteomes" id="UP000231503"/>
    </source>
</evidence>
<evidence type="ECO:0000256" key="13">
    <source>
        <dbReference type="ARBA" id="ARBA00060881"/>
    </source>
</evidence>
<dbReference type="Gene3D" id="1.10.150.20">
    <property type="entry name" value="5' to 3' exonuclease, C-terminal subdomain"/>
    <property type="match status" value="2"/>
</dbReference>
<evidence type="ECO:0000256" key="1">
    <source>
        <dbReference type="ARBA" id="ARBA00004067"/>
    </source>
</evidence>
<dbReference type="SUPFAM" id="SSF52113">
    <property type="entry name" value="BRCT domain"/>
    <property type="match status" value="1"/>
</dbReference>
<keyword evidence="11 14" id="KW-0234">DNA repair</keyword>
<dbReference type="CDD" id="cd17748">
    <property type="entry name" value="BRCT_DNA_ligase_like"/>
    <property type="match status" value="1"/>
</dbReference>
<dbReference type="GO" id="GO:0005829">
    <property type="term" value="C:cytosol"/>
    <property type="evidence" value="ECO:0007669"/>
    <property type="project" value="TreeGrafter"/>
</dbReference>
<gene>
    <name evidence="14" type="primary">ligA</name>
    <name evidence="17" type="ORF">COU47_02050</name>
</gene>
<dbReference type="PANTHER" id="PTHR23389:SF9">
    <property type="entry name" value="DNA LIGASE"/>
    <property type="match status" value="1"/>
</dbReference>
<evidence type="ECO:0000256" key="5">
    <source>
        <dbReference type="ARBA" id="ARBA00022705"/>
    </source>
</evidence>
<evidence type="ECO:0000256" key="12">
    <source>
        <dbReference type="ARBA" id="ARBA00034005"/>
    </source>
</evidence>
<dbReference type="SMART" id="SM00532">
    <property type="entry name" value="LIGANc"/>
    <property type="match status" value="1"/>
</dbReference>
<dbReference type="Gene3D" id="6.20.10.30">
    <property type="match status" value="1"/>
</dbReference>
<feature type="binding site" evidence="14">
    <location>
        <position position="437"/>
    </location>
    <ligand>
        <name>Zn(2+)</name>
        <dbReference type="ChEBI" id="CHEBI:29105"/>
    </ligand>
</feature>
<evidence type="ECO:0000256" key="4">
    <source>
        <dbReference type="ARBA" id="ARBA00022598"/>
    </source>
</evidence>
<dbReference type="InterPro" id="IPR033136">
    <property type="entry name" value="DNA_ligase_CS"/>
</dbReference>
<dbReference type="InterPro" id="IPR004150">
    <property type="entry name" value="NAD_DNA_ligase_OB"/>
</dbReference>